<name>A0ABQ7PUA9_PLUXY</name>
<sequence length="50" mass="5531">MRGIFLGLHHPATTATYPHVSQQRWFSCGYFGTSEESSCPKVSLPGFKGE</sequence>
<evidence type="ECO:0000313" key="1">
    <source>
        <dbReference type="EMBL" id="KAG7296561.1"/>
    </source>
</evidence>
<accession>A0ABQ7PUA9</accession>
<comment type="caution">
    <text evidence="1">The sequence shown here is derived from an EMBL/GenBank/DDBJ whole genome shotgun (WGS) entry which is preliminary data.</text>
</comment>
<organism evidence="1 2">
    <name type="scientific">Plutella xylostella</name>
    <name type="common">Diamondback moth</name>
    <name type="synonym">Plutella maculipennis</name>
    <dbReference type="NCBI Taxonomy" id="51655"/>
    <lineage>
        <taxon>Eukaryota</taxon>
        <taxon>Metazoa</taxon>
        <taxon>Ecdysozoa</taxon>
        <taxon>Arthropoda</taxon>
        <taxon>Hexapoda</taxon>
        <taxon>Insecta</taxon>
        <taxon>Pterygota</taxon>
        <taxon>Neoptera</taxon>
        <taxon>Endopterygota</taxon>
        <taxon>Lepidoptera</taxon>
        <taxon>Glossata</taxon>
        <taxon>Ditrysia</taxon>
        <taxon>Yponomeutoidea</taxon>
        <taxon>Plutellidae</taxon>
        <taxon>Plutella</taxon>
    </lineage>
</organism>
<gene>
    <name evidence="1" type="ORF">JYU34_020354</name>
</gene>
<reference evidence="1 2" key="1">
    <citation type="submission" date="2021-06" db="EMBL/GenBank/DDBJ databases">
        <title>A haploid diamondback moth (Plutella xylostella L.) genome assembly resolves 31 chromosomes and identifies a diamide resistance mutation.</title>
        <authorList>
            <person name="Ward C.M."/>
            <person name="Perry K.D."/>
            <person name="Baker G."/>
            <person name="Powis K."/>
            <person name="Heckel D.G."/>
            <person name="Baxter S.W."/>
        </authorList>
    </citation>
    <scope>NUCLEOTIDE SEQUENCE [LARGE SCALE GENOMIC DNA]</scope>
    <source>
        <strain evidence="1 2">LV</strain>
        <tissue evidence="1">Single pupa</tissue>
    </source>
</reference>
<protein>
    <submittedName>
        <fullName evidence="1">Uncharacterized protein</fullName>
    </submittedName>
</protein>
<evidence type="ECO:0000313" key="2">
    <source>
        <dbReference type="Proteomes" id="UP000823941"/>
    </source>
</evidence>
<keyword evidence="2" id="KW-1185">Reference proteome</keyword>
<dbReference type="Proteomes" id="UP000823941">
    <property type="component" value="Chromosome 28"/>
</dbReference>
<proteinExistence type="predicted"/>
<dbReference type="EMBL" id="JAHIBW010000028">
    <property type="protein sequence ID" value="KAG7296561.1"/>
    <property type="molecule type" value="Genomic_DNA"/>
</dbReference>